<feature type="compositionally biased region" description="Basic and acidic residues" evidence="1">
    <location>
        <begin position="13"/>
        <end position="22"/>
    </location>
</feature>
<evidence type="ECO:0000313" key="3">
    <source>
        <dbReference type="Proteomes" id="UP000247498"/>
    </source>
</evidence>
<organism evidence="2 3">
    <name type="scientific">Raphidocelis subcapitata</name>
    <dbReference type="NCBI Taxonomy" id="307507"/>
    <lineage>
        <taxon>Eukaryota</taxon>
        <taxon>Viridiplantae</taxon>
        <taxon>Chlorophyta</taxon>
        <taxon>core chlorophytes</taxon>
        <taxon>Chlorophyceae</taxon>
        <taxon>CS clade</taxon>
        <taxon>Sphaeropleales</taxon>
        <taxon>Selenastraceae</taxon>
        <taxon>Raphidocelis</taxon>
    </lineage>
</organism>
<feature type="compositionally biased region" description="Basic and acidic residues" evidence="1">
    <location>
        <begin position="246"/>
        <end position="262"/>
    </location>
</feature>
<gene>
    <name evidence="2" type="ORF">Rsub_00505</name>
</gene>
<feature type="region of interest" description="Disordered" evidence="1">
    <location>
        <begin position="328"/>
        <end position="350"/>
    </location>
</feature>
<sequence length="506" mass="56083">MVLELVRPYAPRRGQEAEDHAAHYQRQRSADGQDDGGGLGEPDGQNAVRVRGRRQLCGQGPRALGDGGRQNHLPKGRHRGDRVAHRFCGPGLQCVQQIGRQQPGSRQRHHRPLKRGQPGVSERGGPAARAIPCGSRVYSGCYHRAGSPRAGHALHRQASDPEPGQPARQGPHAQGLRRHIGLQGRLRHDGRRRRDRLLGPRWRQGREARRGRPHRGQVGGSPPADRGGRPRLRHSRVAARLERLLRAPGEGRRRHPRPEGRHLVLLPGRSVAGGAQGQRHDEGQGQAHQRGRRRWRGRHCGRLGRARQRKCVHRLRRRLRPLRCVEHRGAGQPQHHHHQGRQEQEGLTSGSRPVCPWGVHRQPAARCHLHQPAHGHHLHLAGLRHRLPGRGKASRRPAAPKRWPRTHAREARRAEEWSGLGFAILCVPGFCGTPVGWFCPMSGGAAGKGPCGTHPLALHFFCPSTHPMALHFCCHSTHPMVLHFWPQPDGCGGQPPAALAATHTLG</sequence>
<proteinExistence type="predicted"/>
<dbReference type="AlphaFoldDB" id="A0A2V0NKE8"/>
<feature type="region of interest" description="Disordered" evidence="1">
    <location>
        <begin position="388"/>
        <end position="407"/>
    </location>
</feature>
<protein>
    <submittedName>
        <fullName evidence="2">Uncharacterized protein</fullName>
    </submittedName>
</protein>
<accession>A0A2V0NKE8</accession>
<dbReference type="Proteomes" id="UP000247498">
    <property type="component" value="Unassembled WGS sequence"/>
</dbReference>
<feature type="region of interest" description="Disordered" evidence="1">
    <location>
        <begin position="246"/>
        <end position="295"/>
    </location>
</feature>
<evidence type="ECO:0000256" key="1">
    <source>
        <dbReference type="SAM" id="MobiDB-lite"/>
    </source>
</evidence>
<feature type="region of interest" description="Disordered" evidence="1">
    <location>
        <begin position="148"/>
        <end position="233"/>
    </location>
</feature>
<evidence type="ECO:0000313" key="2">
    <source>
        <dbReference type="EMBL" id="GBF87794.1"/>
    </source>
</evidence>
<keyword evidence="3" id="KW-1185">Reference proteome</keyword>
<dbReference type="EMBL" id="BDRX01000002">
    <property type="protein sequence ID" value="GBF87794.1"/>
    <property type="molecule type" value="Genomic_DNA"/>
</dbReference>
<feature type="compositionally biased region" description="Basic residues" evidence="1">
    <location>
        <begin position="388"/>
        <end position="406"/>
    </location>
</feature>
<comment type="caution">
    <text evidence="2">The sequence shown here is derived from an EMBL/GenBank/DDBJ whole genome shotgun (WGS) entry which is preliminary data.</text>
</comment>
<name>A0A2V0NKE8_9CHLO</name>
<dbReference type="InParanoid" id="A0A2V0NKE8"/>
<feature type="region of interest" description="Disordered" evidence="1">
    <location>
        <begin position="98"/>
        <end position="128"/>
    </location>
</feature>
<reference evidence="2 3" key="1">
    <citation type="journal article" date="2018" name="Sci. Rep.">
        <title>Raphidocelis subcapitata (=Pseudokirchneriella subcapitata) provides an insight into genome evolution and environmental adaptations in the Sphaeropleales.</title>
        <authorList>
            <person name="Suzuki S."/>
            <person name="Yamaguchi H."/>
            <person name="Nakajima N."/>
            <person name="Kawachi M."/>
        </authorList>
    </citation>
    <scope>NUCLEOTIDE SEQUENCE [LARGE SCALE GENOMIC DNA]</scope>
    <source>
        <strain evidence="2 3">NIES-35</strain>
    </source>
</reference>
<feature type="region of interest" description="Disordered" evidence="1">
    <location>
        <begin position="1"/>
        <end position="84"/>
    </location>
</feature>